<dbReference type="Proteomes" id="UP001172102">
    <property type="component" value="Unassembled WGS sequence"/>
</dbReference>
<evidence type="ECO:0000313" key="4">
    <source>
        <dbReference type="EMBL" id="KAK0715562.1"/>
    </source>
</evidence>
<accession>A0AA40AGV6</accession>
<dbReference type="InterPro" id="IPR055528">
    <property type="entry name" value="DUF7102"/>
</dbReference>
<organism evidence="4 5">
    <name type="scientific">Lasiosphaeris hirsuta</name>
    <dbReference type="NCBI Taxonomy" id="260670"/>
    <lineage>
        <taxon>Eukaryota</taxon>
        <taxon>Fungi</taxon>
        <taxon>Dikarya</taxon>
        <taxon>Ascomycota</taxon>
        <taxon>Pezizomycotina</taxon>
        <taxon>Sordariomycetes</taxon>
        <taxon>Sordariomycetidae</taxon>
        <taxon>Sordariales</taxon>
        <taxon>Lasiosphaeriaceae</taxon>
        <taxon>Lasiosphaeris</taxon>
    </lineage>
</organism>
<feature type="domain" description="DUF7102" evidence="2">
    <location>
        <begin position="698"/>
        <end position="854"/>
    </location>
</feature>
<reference evidence="4" key="1">
    <citation type="submission" date="2023-06" db="EMBL/GenBank/DDBJ databases">
        <title>Genome-scale phylogeny and comparative genomics of the fungal order Sordariales.</title>
        <authorList>
            <consortium name="Lawrence Berkeley National Laboratory"/>
            <person name="Hensen N."/>
            <person name="Bonometti L."/>
            <person name="Westerberg I."/>
            <person name="Brannstrom I.O."/>
            <person name="Guillou S."/>
            <person name="Cros-Aarteil S."/>
            <person name="Calhoun S."/>
            <person name="Haridas S."/>
            <person name="Kuo A."/>
            <person name="Mondo S."/>
            <person name="Pangilinan J."/>
            <person name="Riley R."/>
            <person name="Labutti K."/>
            <person name="Andreopoulos B."/>
            <person name="Lipzen A."/>
            <person name="Chen C."/>
            <person name="Yanf M."/>
            <person name="Daum C."/>
            <person name="Ng V."/>
            <person name="Clum A."/>
            <person name="Steindorff A."/>
            <person name="Ohm R."/>
            <person name="Martin F."/>
            <person name="Silar P."/>
            <person name="Natvig D."/>
            <person name="Lalanne C."/>
            <person name="Gautier V."/>
            <person name="Ament-Velasquez S.L."/>
            <person name="Kruys A."/>
            <person name="Hutchinson M.I."/>
            <person name="Powell A.J."/>
            <person name="Barry K."/>
            <person name="Miller A.N."/>
            <person name="Grigoriev I.V."/>
            <person name="Debuchy R."/>
            <person name="Gladieux P."/>
            <person name="Thoren M.H."/>
            <person name="Johannesson H."/>
        </authorList>
    </citation>
    <scope>NUCLEOTIDE SEQUENCE</scope>
    <source>
        <strain evidence="4">SMH4607-1</strain>
    </source>
</reference>
<dbReference type="InterPro" id="IPR057559">
    <property type="entry name" value="SAM_6"/>
</dbReference>
<comment type="caution">
    <text evidence="4">The sequence shown here is derived from an EMBL/GenBank/DDBJ whole genome shotgun (WGS) entry which is preliminary data.</text>
</comment>
<dbReference type="AlphaFoldDB" id="A0AA40AGV6"/>
<dbReference type="EMBL" id="JAUKUA010000004">
    <property type="protein sequence ID" value="KAK0715562.1"/>
    <property type="molecule type" value="Genomic_DNA"/>
</dbReference>
<sequence>MDAAKYARRNGLTIDSFTDPLLGLLVKDDSIAATTTPIEPGQLFELDQLEECLFRTIIPTPEQCEVSRASLTLLHQVCKQSSGQELVGLMEDLCFADTIERKKLKVEVPMLRSDHDMDCRRLRRNMEAFRKPQLPEHRLPLYPADDEEGEGVAFPDSARNSDRSVMKSIEKELLEMKKETLVYLMQTLKTNWTATEQNDFLESISTYKGANRLTPPLSPRVQPPPDYFVPDEDLCELPEPSNNTSAGLCAELETTEARLLKEDLEFWDEKAAQNLTSPERSGDLDVSGMIKAGQLRSRSPSSSPRLASRDLKVDVPVLPPNQDNAQGTATRVLVLEDLAQARALISSSDTLSGEAGASDGQFADLLQAKADGVMRKAAQGKLQPLDATARVAVPLMDLSIPAPEWGSHPWEAGAMFKWTRERMDTSWQEPKWPNNKIAEKRMVWTPLANMAYKTLLPEKIEAQPGILESFLKRPRSVEVMKSDDCIFKRLELLDILRTTDDESDIDGGTTSYANSPELSTIASPSLRQLSTLDRRPLPPPAKESMECQPRQLPSTRVPIPSEDLSTLVKGRKRLVDEMLLQKLSARNTGEEPVKLPDFRASDFINPSVIESTNALRGFATEYADFGPYVDNWVEMNAPKKPKLVHSSSYFGTPKTSINTAAPPKPFVDEATRLMPPPPRPVPAMAPTITAPKTPPRVIVSALLSRLITNQMSTLIPGIEFIARDYAKHCPAGWIPGQPSPNADDADVILSPATGVLITTMVQLRQRPLPGAIRQVIFRNIVENVAVRYERLIVLISEGNKHSETISPLSPSEARALGEFQGFAAGLKTNVQVFYVGGGVETLAKWIVAEVCGHAGEALPVQDFLVSAETGWELFLRRAGMNAYAAQVTLAKFKAPDEEPAIGGQRPYGLPAVIMLTPEERVNMLARALGGRRVLDRVSEAIDEPWG</sequence>
<protein>
    <submittedName>
        <fullName evidence="4">Uncharacterized protein</fullName>
    </submittedName>
</protein>
<feature type="compositionally biased region" description="Low complexity" evidence="1">
    <location>
        <begin position="295"/>
        <end position="306"/>
    </location>
</feature>
<keyword evidence="5" id="KW-1185">Reference proteome</keyword>
<evidence type="ECO:0000259" key="3">
    <source>
        <dbReference type="Pfam" id="PF23395"/>
    </source>
</evidence>
<feature type="region of interest" description="Disordered" evidence="1">
    <location>
        <begin position="292"/>
        <end position="324"/>
    </location>
</feature>
<name>A0AA40AGV6_9PEZI</name>
<evidence type="ECO:0000313" key="5">
    <source>
        <dbReference type="Proteomes" id="UP001172102"/>
    </source>
</evidence>
<evidence type="ECO:0000256" key="1">
    <source>
        <dbReference type="SAM" id="MobiDB-lite"/>
    </source>
</evidence>
<feature type="region of interest" description="Disordered" evidence="1">
    <location>
        <begin position="531"/>
        <end position="560"/>
    </location>
</feature>
<dbReference type="Pfam" id="PF23395">
    <property type="entry name" value="SAM_6"/>
    <property type="match status" value="1"/>
</dbReference>
<dbReference type="Pfam" id="PF23394">
    <property type="entry name" value="DUF7102"/>
    <property type="match status" value="1"/>
</dbReference>
<proteinExistence type="predicted"/>
<feature type="domain" description="SAM-like" evidence="3">
    <location>
        <begin position="867"/>
        <end position="941"/>
    </location>
</feature>
<evidence type="ECO:0000259" key="2">
    <source>
        <dbReference type="Pfam" id="PF23394"/>
    </source>
</evidence>
<gene>
    <name evidence="4" type="ORF">B0H67DRAFT_487935</name>
</gene>